<feature type="domain" description="C2" evidence="8">
    <location>
        <begin position="1130"/>
        <end position="1251"/>
    </location>
</feature>
<evidence type="ECO:0000256" key="3">
    <source>
        <dbReference type="ARBA" id="ARBA00022737"/>
    </source>
</evidence>
<keyword evidence="2 7" id="KW-0812">Transmembrane</keyword>
<evidence type="ECO:0000256" key="6">
    <source>
        <dbReference type="SAM" id="MobiDB-lite"/>
    </source>
</evidence>
<evidence type="ECO:0000256" key="5">
    <source>
        <dbReference type="ARBA" id="ARBA00023136"/>
    </source>
</evidence>
<evidence type="ECO:0000256" key="1">
    <source>
        <dbReference type="ARBA" id="ARBA00004167"/>
    </source>
</evidence>
<feature type="compositionally biased region" description="Acidic residues" evidence="6">
    <location>
        <begin position="149"/>
        <end position="160"/>
    </location>
</feature>
<sequence>MTESYVVGFRIFDGKSLRTEDGNPCDPYVKVQCHDQTYWSSTVENRDAFVPWNETNIWPTVEMSSREFETATIEFSIYAKYWFTRDFLIGKTTLQLSFINQRRHHLYARKWLPLQREDTTECTGMLNVSVFALKPGEQAPSATQQEQEQHDDEDGDDPAAADDKLTLTQAQMKLKIDVPLGTAHYVQINVHRVEDLRELVFPGGLPSPYVTVEFASCQLQTSKGDQVKAFAFNECLQIPVRTPLYEDAIILKLWSAGWFTSDILLAQGVISFSELRNKSLPPRWFPLYGWNVEEVPDSSQIAGSGGDLDKNFFMGCLLISGLVVPLEEGDQLQPANVLPCRTIADPPMMQVALLADVYMVVGAEGRNCRVELSFGSTSESTLEVSCDAESATSRMEEAQKQQDTMAHTVAAPASAMDLESTAGNLDGATEDDTPFIFSETTGMIKPVNVTVPEDPASQPWVMINVYTDGYFSSFQRVGCAKLRLADVDERNPNEAPPPRFHATTPMPNASSKSAPSVLIAIERNNTDDVVRFKRAKITPMVYIVRAYCFLARHIMFDDMKQTVREADHYALRVACAGKSKSTKLLKGPRPTWMEVVDLKVILCANPGQREPTIEPITATLVQGGSVSLFNRDVGKATCLYTHLRKRDKNMKFEPFRLKPQWIVISAQNGAKKVGEILVDFELLQHKHRKQEELMPREMWPQPEHSFQRAVVSESAVAQRARAVGREARPPSGGAPGVLLGFGEGAPCSGLRSSGLGAVLAAEIEKPIVEVEVSSFVRPLGDMAEEHESDQERPQGKLVFKYKEMADVPGLVERHSRLRRWKTKLGAYGSVDGANFEFLQVGRARCLIPDNPIFEPYITVRVLEEPGSWSMAQEPTLVGESRHSLGHLLPCCWLKGVRLDVPYADQSEMIEKKMSQARESVAVRDSFQQQTLGEKEKEVKQLKQVDMLNQSLSYTTAALPTREEEDCSDFVDGKALPEPLRRGKTRRPLDLADKSMNMQDEAGFSPRQGDPVVHHTGDNARKTVHGYLEDSTSADFHNDFFFKNIPLLRNHDIIEKNTKESSLDWNFESGRCYGFVKCSYKLVDGWNEEEEEGEHEQTDFRWMNEQTQVDPRDVYKLKQSFEFNENLDSFAFDDEGFPKHFKEHLPSRVRVRIYLVKAVTIYSKSSGFADPYIEYQLGRKHHVQLRNMAQFSTNTPEFYRIEERDIELPEEGRLEVRVMDMQDLSLSDTCIGSTVIDLEDRWHSIEWQKHSDAANVPIEVRSLFTEETQGKNRGSIEMWIEMHDVTKHDVPPSFLRKPADTELEIRLVIWTACDVKLIAGEEEYTNVQVSTQLDCKEYGGEYTYPALQETDVHYTCKDGQTAVFNWRMVYPNIKMPVTVCNLSRLLALCQFVADGLVCLYHYEMTGKTFIGSANIGLKRFVEKVARDSDAQTIGPHDLKFTNVESGGEHEAVGTVTMTMYVLTQGEASARKVGWQREEPNEDPQLITPTEGRDWGTYLEAFGFEWPDFSGMWKKMLPMVAVAGAFLLALVMLKLIGIF</sequence>
<dbReference type="EMBL" id="CAUYUJ010017162">
    <property type="protein sequence ID" value="CAK0872343.1"/>
    <property type="molecule type" value="Genomic_DNA"/>
</dbReference>
<dbReference type="SMART" id="SM00239">
    <property type="entry name" value="C2"/>
    <property type="match status" value="3"/>
</dbReference>
<keyword evidence="5 7" id="KW-0472">Membrane</keyword>
<feature type="transmembrane region" description="Helical" evidence="7">
    <location>
        <begin position="1514"/>
        <end position="1534"/>
    </location>
</feature>
<dbReference type="Proteomes" id="UP001189429">
    <property type="component" value="Unassembled WGS sequence"/>
</dbReference>
<gene>
    <name evidence="9" type="ORF">PCOR1329_LOCUS57842</name>
</gene>
<evidence type="ECO:0000256" key="7">
    <source>
        <dbReference type="SAM" id="Phobius"/>
    </source>
</evidence>
<name>A0ABN9VGY8_9DINO</name>
<reference evidence="9" key="1">
    <citation type="submission" date="2023-10" db="EMBL/GenBank/DDBJ databases">
        <authorList>
            <person name="Chen Y."/>
            <person name="Shah S."/>
            <person name="Dougan E. K."/>
            <person name="Thang M."/>
            <person name="Chan C."/>
        </authorList>
    </citation>
    <scope>NUCLEOTIDE SEQUENCE [LARGE SCALE GENOMIC DNA]</scope>
</reference>
<evidence type="ECO:0000256" key="2">
    <source>
        <dbReference type="ARBA" id="ARBA00022692"/>
    </source>
</evidence>
<comment type="caution">
    <text evidence="9">The sequence shown here is derived from an EMBL/GenBank/DDBJ whole genome shotgun (WGS) entry which is preliminary data.</text>
</comment>
<dbReference type="InterPro" id="IPR037721">
    <property type="entry name" value="Ferlin"/>
</dbReference>
<keyword evidence="3" id="KW-0677">Repeat</keyword>
<evidence type="ECO:0000259" key="8">
    <source>
        <dbReference type="PROSITE" id="PS50004"/>
    </source>
</evidence>
<dbReference type="PANTHER" id="PTHR12546">
    <property type="entry name" value="FER-1-LIKE"/>
    <property type="match status" value="1"/>
</dbReference>
<feature type="region of interest" description="Disordered" evidence="6">
    <location>
        <begin position="489"/>
        <end position="511"/>
    </location>
</feature>
<protein>
    <recommendedName>
        <fullName evidence="8">C2 domain-containing protein</fullName>
    </recommendedName>
</protein>
<feature type="domain" description="C2" evidence="8">
    <location>
        <begin position="166"/>
        <end position="285"/>
    </location>
</feature>
<keyword evidence="10" id="KW-1185">Reference proteome</keyword>
<feature type="domain" description="C2" evidence="8">
    <location>
        <begin position="1"/>
        <end position="112"/>
    </location>
</feature>
<dbReference type="PROSITE" id="PS50004">
    <property type="entry name" value="C2"/>
    <property type="match status" value="3"/>
</dbReference>
<dbReference type="Pfam" id="PF00168">
    <property type="entry name" value="C2"/>
    <property type="match status" value="3"/>
</dbReference>
<feature type="region of interest" description="Disordered" evidence="6">
    <location>
        <begin position="138"/>
        <end position="161"/>
    </location>
</feature>
<keyword evidence="4 7" id="KW-1133">Transmembrane helix</keyword>
<dbReference type="Gene3D" id="2.60.40.150">
    <property type="entry name" value="C2 domain"/>
    <property type="match status" value="3"/>
</dbReference>
<organism evidence="9 10">
    <name type="scientific">Prorocentrum cordatum</name>
    <dbReference type="NCBI Taxonomy" id="2364126"/>
    <lineage>
        <taxon>Eukaryota</taxon>
        <taxon>Sar</taxon>
        <taxon>Alveolata</taxon>
        <taxon>Dinophyceae</taxon>
        <taxon>Prorocentrales</taxon>
        <taxon>Prorocentraceae</taxon>
        <taxon>Prorocentrum</taxon>
    </lineage>
</organism>
<accession>A0ABN9VGY8</accession>
<dbReference type="InterPro" id="IPR000008">
    <property type="entry name" value="C2_dom"/>
</dbReference>
<dbReference type="SUPFAM" id="SSF49562">
    <property type="entry name" value="C2 domain (Calcium/lipid-binding domain, CaLB)"/>
    <property type="match status" value="3"/>
</dbReference>
<proteinExistence type="predicted"/>
<dbReference type="CDD" id="cd00030">
    <property type="entry name" value="C2"/>
    <property type="match status" value="1"/>
</dbReference>
<evidence type="ECO:0000256" key="4">
    <source>
        <dbReference type="ARBA" id="ARBA00022989"/>
    </source>
</evidence>
<dbReference type="InterPro" id="IPR035892">
    <property type="entry name" value="C2_domain_sf"/>
</dbReference>
<evidence type="ECO:0000313" key="9">
    <source>
        <dbReference type="EMBL" id="CAK0872343.1"/>
    </source>
</evidence>
<comment type="subcellular location">
    <subcellularLocation>
        <location evidence="1">Membrane</location>
        <topology evidence="1">Single-pass membrane protein</topology>
    </subcellularLocation>
</comment>
<dbReference type="PANTHER" id="PTHR12546:SF33">
    <property type="entry name" value="SPERM VESICLE FUSION PROTEIN FER-1"/>
    <property type="match status" value="1"/>
</dbReference>
<evidence type="ECO:0000313" key="10">
    <source>
        <dbReference type="Proteomes" id="UP001189429"/>
    </source>
</evidence>